<evidence type="ECO:0000256" key="1">
    <source>
        <dbReference type="ARBA" id="ARBA00001971"/>
    </source>
</evidence>
<evidence type="ECO:0000313" key="9">
    <source>
        <dbReference type="Proteomes" id="UP000053841"/>
    </source>
</evidence>
<keyword evidence="3" id="KW-0349">Heme</keyword>
<evidence type="ECO:0000256" key="3">
    <source>
        <dbReference type="ARBA" id="ARBA00022617"/>
    </source>
</evidence>
<dbReference type="GO" id="GO:0016705">
    <property type="term" value="F:oxidoreductase activity, acting on paired donors, with incorporation or reduction of molecular oxygen"/>
    <property type="evidence" value="ECO:0007669"/>
    <property type="project" value="InterPro"/>
</dbReference>
<sequence length="150" mass="17264">LIFCKTTYNLLLHPLRSYPGPMLGRASRLYYIYYQFRGDLPFMTKALHEKYGSVVRIAPDELSYSSGDAWHDIYGCFTFHYTLLKVISVKNIKAVSNLCASADHKRFRRVMGPAFSEKTVKAQEYLMKRHVDLFISQVSQGSLLIVVVMN</sequence>
<evidence type="ECO:0000256" key="5">
    <source>
        <dbReference type="ARBA" id="ARBA00023002"/>
    </source>
</evidence>
<gene>
    <name evidence="8" type="ORF">COCCADRAFT_93226</name>
</gene>
<dbReference type="InterPro" id="IPR036396">
    <property type="entry name" value="Cyt_P450_sf"/>
</dbReference>
<keyword evidence="5" id="KW-0560">Oxidoreductase</keyword>
<name>W6YSU8_COCC2</name>
<keyword evidence="9" id="KW-1185">Reference proteome</keyword>
<keyword evidence="6" id="KW-0408">Iron</keyword>
<dbReference type="EMBL" id="KI964589">
    <property type="protein sequence ID" value="EUC34586.1"/>
    <property type="molecule type" value="Genomic_DNA"/>
</dbReference>
<comment type="similarity">
    <text evidence="2">Belongs to the cytochrome P450 family.</text>
</comment>
<proteinExistence type="inferred from homology"/>
<evidence type="ECO:0000256" key="4">
    <source>
        <dbReference type="ARBA" id="ARBA00022723"/>
    </source>
</evidence>
<keyword evidence="7" id="KW-0503">Monooxygenase</keyword>
<protein>
    <recommendedName>
        <fullName evidence="10">Cytochrome P450</fullName>
    </recommendedName>
</protein>
<dbReference type="GeneID" id="19153529"/>
<dbReference type="GO" id="GO:0005506">
    <property type="term" value="F:iron ion binding"/>
    <property type="evidence" value="ECO:0007669"/>
    <property type="project" value="InterPro"/>
</dbReference>
<dbReference type="PANTHER" id="PTHR24305:SF230">
    <property type="entry name" value="P450, PUTATIVE (EUROFUNG)-RELATED"/>
    <property type="match status" value="1"/>
</dbReference>
<dbReference type="PANTHER" id="PTHR24305">
    <property type="entry name" value="CYTOCHROME P450"/>
    <property type="match status" value="1"/>
</dbReference>
<feature type="non-terminal residue" evidence="8">
    <location>
        <position position="1"/>
    </location>
</feature>
<evidence type="ECO:0000256" key="2">
    <source>
        <dbReference type="ARBA" id="ARBA00010617"/>
    </source>
</evidence>
<evidence type="ECO:0000313" key="8">
    <source>
        <dbReference type="EMBL" id="EUC34586.1"/>
    </source>
</evidence>
<reference evidence="8 9" key="1">
    <citation type="journal article" date="2013" name="PLoS Genet.">
        <title>Comparative genome structure, secondary metabolite, and effector coding capacity across Cochliobolus pathogens.</title>
        <authorList>
            <person name="Condon B.J."/>
            <person name="Leng Y."/>
            <person name="Wu D."/>
            <person name="Bushley K.E."/>
            <person name="Ohm R.A."/>
            <person name="Otillar R."/>
            <person name="Martin J."/>
            <person name="Schackwitz W."/>
            <person name="Grimwood J."/>
            <person name="MohdZainudin N."/>
            <person name="Xue C."/>
            <person name="Wang R."/>
            <person name="Manning V.A."/>
            <person name="Dhillon B."/>
            <person name="Tu Z.J."/>
            <person name="Steffenson B.J."/>
            <person name="Salamov A."/>
            <person name="Sun H."/>
            <person name="Lowry S."/>
            <person name="LaButti K."/>
            <person name="Han J."/>
            <person name="Copeland A."/>
            <person name="Lindquist E."/>
            <person name="Barry K."/>
            <person name="Schmutz J."/>
            <person name="Baker S.E."/>
            <person name="Ciuffetti L.M."/>
            <person name="Grigoriev I.V."/>
            <person name="Zhong S."/>
            <person name="Turgeon B.G."/>
        </authorList>
    </citation>
    <scope>NUCLEOTIDE SEQUENCE [LARGE SCALE GENOMIC DNA]</scope>
    <source>
        <strain evidence="8 9">26-R-13</strain>
    </source>
</reference>
<dbReference type="GO" id="GO:0020037">
    <property type="term" value="F:heme binding"/>
    <property type="evidence" value="ECO:0007669"/>
    <property type="project" value="InterPro"/>
</dbReference>
<dbReference type="KEGG" id="bze:COCCADRAFT_93226"/>
<dbReference type="SUPFAM" id="SSF48264">
    <property type="entry name" value="Cytochrome P450"/>
    <property type="match status" value="1"/>
</dbReference>
<dbReference type="RefSeq" id="XP_007711160.1">
    <property type="nucleotide sequence ID" value="XM_007712970.1"/>
</dbReference>
<dbReference type="OrthoDB" id="3796526at2759"/>
<dbReference type="Proteomes" id="UP000053841">
    <property type="component" value="Unassembled WGS sequence"/>
</dbReference>
<keyword evidence="4" id="KW-0479">Metal-binding</keyword>
<evidence type="ECO:0000256" key="7">
    <source>
        <dbReference type="ARBA" id="ARBA00023033"/>
    </source>
</evidence>
<evidence type="ECO:0000256" key="6">
    <source>
        <dbReference type="ARBA" id="ARBA00023004"/>
    </source>
</evidence>
<comment type="cofactor">
    <cofactor evidence="1">
        <name>heme</name>
        <dbReference type="ChEBI" id="CHEBI:30413"/>
    </cofactor>
</comment>
<dbReference type="AlphaFoldDB" id="W6YSU8"/>
<dbReference type="GO" id="GO:0004497">
    <property type="term" value="F:monooxygenase activity"/>
    <property type="evidence" value="ECO:0007669"/>
    <property type="project" value="UniProtKB-KW"/>
</dbReference>
<dbReference type="eggNOG" id="KOG0158">
    <property type="taxonomic scope" value="Eukaryota"/>
</dbReference>
<evidence type="ECO:0008006" key="10">
    <source>
        <dbReference type="Google" id="ProtNLM"/>
    </source>
</evidence>
<organism evidence="8 9">
    <name type="scientific">Cochliobolus carbonum (strain 26-R-13)</name>
    <name type="common">Maize leaf spot fungus</name>
    <name type="synonym">Bipolaris zeicola</name>
    <dbReference type="NCBI Taxonomy" id="930089"/>
    <lineage>
        <taxon>Eukaryota</taxon>
        <taxon>Fungi</taxon>
        <taxon>Dikarya</taxon>
        <taxon>Ascomycota</taxon>
        <taxon>Pezizomycotina</taxon>
        <taxon>Dothideomycetes</taxon>
        <taxon>Pleosporomycetidae</taxon>
        <taxon>Pleosporales</taxon>
        <taxon>Pleosporineae</taxon>
        <taxon>Pleosporaceae</taxon>
        <taxon>Bipolaris</taxon>
    </lineage>
</organism>
<accession>W6YSU8</accession>
<dbReference type="Gene3D" id="1.10.630.10">
    <property type="entry name" value="Cytochrome P450"/>
    <property type="match status" value="1"/>
</dbReference>
<dbReference type="HOGENOM" id="CLU_001570_14_9_1"/>
<dbReference type="InterPro" id="IPR050121">
    <property type="entry name" value="Cytochrome_P450_monoxygenase"/>
</dbReference>